<accession>A0A7S0DGA0</accession>
<feature type="region of interest" description="Disordered" evidence="1">
    <location>
        <begin position="81"/>
        <end position="100"/>
    </location>
</feature>
<dbReference type="InterPro" id="IPR036638">
    <property type="entry name" value="HLH_DNA-bd_sf"/>
</dbReference>
<dbReference type="EMBL" id="HBEM01018985">
    <property type="protein sequence ID" value="CAD8454027.1"/>
    <property type="molecule type" value="Transcribed_RNA"/>
</dbReference>
<protein>
    <recommendedName>
        <fullName evidence="2">BHLH domain-containing protein</fullName>
    </recommendedName>
</protein>
<evidence type="ECO:0000259" key="2">
    <source>
        <dbReference type="Pfam" id="PF00010"/>
    </source>
</evidence>
<dbReference type="SUPFAM" id="SSF47459">
    <property type="entry name" value="HLH, helix-loop-helix DNA-binding domain"/>
    <property type="match status" value="1"/>
</dbReference>
<dbReference type="InterPro" id="IPR011598">
    <property type="entry name" value="bHLH_dom"/>
</dbReference>
<sequence>MNFLVNTVGLDTSLERKQEISILDKSITAPLTEDQSKLLNGADAVQSLLSEIPTSTPDLPPLELAASIKNDLLGNHHVRGPKLDLGTGSLPRIEDGKQGGIRTREVKEKVSPEPVLPTPILPFSMPRGAPFQCERMRVVDNEPPEFRQATLHESLMSAPGKFSSLASAPPTLGDMGLMMHQIPTIQNQMSTRTTVSSKRKKPLTKKDMDLRRQKHKRVENRRRKKISTLFTRLSTALGCVGADKATILQNALNYIERTKLNGLVNGSNIPQTTLRETFGDLSNGTPAKAQLESFTKTPMTLIDTKRMLMLGNQAFKSTFNVQEQQGYINMLKMVHGVDVLNLQKNIIECQKGIRSSFYQDVTVTIGDKVQVARMFVVMLTSCWHFIACWRLIT</sequence>
<dbReference type="Gene3D" id="4.10.280.10">
    <property type="entry name" value="Helix-loop-helix DNA-binding domain"/>
    <property type="match status" value="1"/>
</dbReference>
<organism evidence="3">
    <name type="scientific">Amorphochlora amoebiformis</name>
    <dbReference type="NCBI Taxonomy" id="1561963"/>
    <lineage>
        <taxon>Eukaryota</taxon>
        <taxon>Sar</taxon>
        <taxon>Rhizaria</taxon>
        <taxon>Cercozoa</taxon>
        <taxon>Chlorarachniophyceae</taxon>
        <taxon>Amorphochlora</taxon>
    </lineage>
</organism>
<dbReference type="AlphaFoldDB" id="A0A7S0DGA0"/>
<feature type="domain" description="BHLH" evidence="2">
    <location>
        <begin position="211"/>
        <end position="256"/>
    </location>
</feature>
<dbReference type="GO" id="GO:0046983">
    <property type="term" value="F:protein dimerization activity"/>
    <property type="evidence" value="ECO:0007669"/>
    <property type="project" value="InterPro"/>
</dbReference>
<gene>
    <name evidence="3" type="ORF">LAMO00422_LOCUS12968</name>
</gene>
<dbReference type="Pfam" id="PF00010">
    <property type="entry name" value="HLH"/>
    <property type="match status" value="1"/>
</dbReference>
<evidence type="ECO:0000256" key="1">
    <source>
        <dbReference type="SAM" id="MobiDB-lite"/>
    </source>
</evidence>
<name>A0A7S0DGA0_9EUKA</name>
<proteinExistence type="predicted"/>
<reference evidence="3" key="1">
    <citation type="submission" date="2021-01" db="EMBL/GenBank/DDBJ databases">
        <authorList>
            <person name="Corre E."/>
            <person name="Pelletier E."/>
            <person name="Niang G."/>
            <person name="Scheremetjew M."/>
            <person name="Finn R."/>
            <person name="Kale V."/>
            <person name="Holt S."/>
            <person name="Cochrane G."/>
            <person name="Meng A."/>
            <person name="Brown T."/>
            <person name="Cohen L."/>
        </authorList>
    </citation>
    <scope>NUCLEOTIDE SEQUENCE</scope>
    <source>
        <strain evidence="3">CCMP2058</strain>
    </source>
</reference>
<evidence type="ECO:0000313" key="3">
    <source>
        <dbReference type="EMBL" id="CAD8454027.1"/>
    </source>
</evidence>